<dbReference type="KEGG" id="mgk:FSB76_23365"/>
<reference evidence="1 2" key="1">
    <citation type="journal article" date="2013" name="J. Microbiol.">
        <title>Mucilaginibacter ginsenosidivorax sp. nov., with ginsenoside converting activity isolated from sediment.</title>
        <authorList>
            <person name="Kim J.K."/>
            <person name="Choi T.E."/>
            <person name="Liu Q.M."/>
            <person name="Park H.Y."/>
            <person name="Yi T.H."/>
            <person name="Yoon M.H."/>
            <person name="Kim S.C."/>
            <person name="Im W.T."/>
        </authorList>
    </citation>
    <scope>NUCLEOTIDE SEQUENCE [LARGE SCALE GENOMIC DNA]</scope>
    <source>
        <strain evidence="1 2">KHI28</strain>
    </source>
</reference>
<proteinExistence type="predicted"/>
<protein>
    <submittedName>
        <fullName evidence="1">Uncharacterized protein</fullName>
    </submittedName>
</protein>
<evidence type="ECO:0000313" key="2">
    <source>
        <dbReference type="Proteomes" id="UP000321362"/>
    </source>
</evidence>
<accession>A0A5B8W4S6</accession>
<dbReference type="AlphaFoldDB" id="A0A5B8W4S6"/>
<evidence type="ECO:0000313" key="1">
    <source>
        <dbReference type="EMBL" id="QEC78743.1"/>
    </source>
</evidence>
<gene>
    <name evidence="1" type="ORF">FSB76_23365</name>
</gene>
<dbReference type="EMBL" id="CP042437">
    <property type="protein sequence ID" value="QEC78743.1"/>
    <property type="molecule type" value="Genomic_DNA"/>
</dbReference>
<keyword evidence="2" id="KW-1185">Reference proteome</keyword>
<name>A0A5B8W4S6_9SPHI</name>
<dbReference type="RefSeq" id="WP_147057674.1">
    <property type="nucleotide sequence ID" value="NZ_CP042437.1"/>
</dbReference>
<dbReference type="OrthoDB" id="9980043at2"/>
<sequence>MDAERKEKIKKLFTRNIVGINSERVLNINDNLMLNQWFEQEKKQNTIRDLTKDFNPDVQVIVTKEQLDITNQIKALAGMASTVQDIKEDVQFVKGVYTRKPEQKDKKAFTTKEERSIERKRILLKQPKVK</sequence>
<organism evidence="1 2">
    <name type="scientific">Mucilaginibacter ginsenosidivorax</name>
    <dbReference type="NCBI Taxonomy" id="862126"/>
    <lineage>
        <taxon>Bacteria</taxon>
        <taxon>Pseudomonadati</taxon>
        <taxon>Bacteroidota</taxon>
        <taxon>Sphingobacteriia</taxon>
        <taxon>Sphingobacteriales</taxon>
        <taxon>Sphingobacteriaceae</taxon>
        <taxon>Mucilaginibacter</taxon>
    </lineage>
</organism>
<dbReference type="Proteomes" id="UP000321362">
    <property type="component" value="Chromosome"/>
</dbReference>